<dbReference type="AlphaFoldDB" id="A0A8A1LBG7"/>
<organism evidence="1 2">
    <name type="scientific">Ajellomyces capsulatus (strain H88)</name>
    <name type="common">Darling's disease fungus</name>
    <name type="synonym">Histoplasma capsulatum</name>
    <dbReference type="NCBI Taxonomy" id="544711"/>
    <lineage>
        <taxon>Eukaryota</taxon>
        <taxon>Fungi</taxon>
        <taxon>Dikarya</taxon>
        <taxon>Ascomycota</taxon>
        <taxon>Pezizomycotina</taxon>
        <taxon>Eurotiomycetes</taxon>
        <taxon>Eurotiomycetidae</taxon>
        <taxon>Onygenales</taxon>
        <taxon>Ajellomycetaceae</taxon>
        <taxon>Histoplasma</taxon>
    </lineage>
</organism>
<gene>
    <name evidence="1" type="ORF">I7I53_06566</name>
</gene>
<proteinExistence type="predicted"/>
<dbReference type="Proteomes" id="UP000663419">
    <property type="component" value="Chromosome 2"/>
</dbReference>
<evidence type="ECO:0000313" key="2">
    <source>
        <dbReference type="Proteomes" id="UP000663419"/>
    </source>
</evidence>
<dbReference type="VEuPathDB" id="FungiDB:I7I53_06566"/>
<evidence type="ECO:0000313" key="1">
    <source>
        <dbReference type="EMBL" id="QSS51286.1"/>
    </source>
</evidence>
<dbReference type="EMBL" id="CP069103">
    <property type="protein sequence ID" value="QSS51286.1"/>
    <property type="molecule type" value="Genomic_DNA"/>
</dbReference>
<reference evidence="1" key="1">
    <citation type="submission" date="2021-01" db="EMBL/GenBank/DDBJ databases">
        <title>Chromosome-level genome assembly of a human fungal pathogen reveals clustering of transcriptionally co-regulated genes.</title>
        <authorList>
            <person name="Voorhies M."/>
            <person name="Cohen S."/>
            <person name="Shea T.P."/>
            <person name="Petrus S."/>
            <person name="Munoz J.F."/>
            <person name="Poplawski S."/>
            <person name="Goldman W.E."/>
            <person name="Michael T."/>
            <person name="Cuomo C.A."/>
            <person name="Sil A."/>
            <person name="Beyhan S."/>
        </authorList>
    </citation>
    <scope>NUCLEOTIDE SEQUENCE</scope>
    <source>
        <strain evidence="1">H88</strain>
    </source>
</reference>
<sequence>MYVHTLLLWNLLPNMMVRLRKISEISGELCIGYPRAQAWYSLGKRSEKSNHMCIMYDYKTLPALLV</sequence>
<name>A0A8A1LBG7_AJEC8</name>
<accession>A0A8A1LBG7</accession>
<protein>
    <submittedName>
        <fullName evidence="1">Uncharacterized protein</fullName>
    </submittedName>
</protein>